<dbReference type="EC" id="3.5.1.89" evidence="2"/>
<dbReference type="EMBL" id="AAXT01000001">
    <property type="protein sequence ID" value="EDO08269.1"/>
    <property type="molecule type" value="Genomic_DNA"/>
</dbReference>
<reference evidence="4" key="3">
    <citation type="journal article" date="2021" name="Int. J. Parasitol.">
        <title>Comparative analysis of gene expression between Babesia bovis blood stages and kinetes allowed by improved genome annotation.</title>
        <authorList>
            <person name="Ueti M.W."/>
            <person name="Johnson W.C."/>
            <person name="Kappmeyer L.S."/>
            <person name="Herndon D.R."/>
            <person name="Mousel M.R."/>
            <person name="Reif K.E."/>
            <person name="Taus N.S."/>
            <person name="Ifeonu O.O."/>
            <person name="Silva J.C."/>
            <person name="Suarez C.E."/>
            <person name="Brayton K.A."/>
        </authorList>
    </citation>
    <scope>NUCLEOTIDE SEQUENCE [LARGE SCALE GENOMIC DNA]</scope>
</reference>
<evidence type="ECO:0000256" key="1">
    <source>
        <dbReference type="ARBA" id="ARBA00006066"/>
    </source>
</evidence>
<comment type="similarity">
    <text evidence="1">Belongs to the PIGL family.</text>
</comment>
<dbReference type="GO" id="GO:0005783">
    <property type="term" value="C:endoplasmic reticulum"/>
    <property type="evidence" value="ECO:0007669"/>
    <property type="project" value="TreeGrafter"/>
</dbReference>
<dbReference type="KEGG" id="bbo:BBOV_III007080"/>
<dbReference type="PANTHER" id="PTHR12993:SF11">
    <property type="entry name" value="N-ACETYLGLUCOSAMINYL-PHOSPHATIDYLINOSITOL DE-N-ACETYLASE"/>
    <property type="match status" value="1"/>
</dbReference>
<dbReference type="Proteomes" id="UP000002173">
    <property type="component" value="Unassembled WGS sequence"/>
</dbReference>
<dbReference type="FunCoup" id="A7ANY5">
    <property type="interactions" value="253"/>
</dbReference>
<dbReference type="Pfam" id="PF02585">
    <property type="entry name" value="PIG-L"/>
    <property type="match status" value="1"/>
</dbReference>
<dbReference type="STRING" id="5865.A7ANY5"/>
<accession>A7ANY5</accession>
<keyword evidence="4" id="KW-1185">Reference proteome</keyword>
<proteinExistence type="inferred from homology"/>
<dbReference type="SUPFAM" id="SSF102588">
    <property type="entry name" value="LmbE-like"/>
    <property type="match status" value="1"/>
</dbReference>
<dbReference type="Gene3D" id="3.40.50.10320">
    <property type="entry name" value="LmbE-like"/>
    <property type="match status" value="1"/>
</dbReference>
<evidence type="ECO:0000313" key="3">
    <source>
        <dbReference type="EMBL" id="EDO08269.1"/>
    </source>
</evidence>
<protein>
    <recommendedName>
        <fullName evidence="2">N-acetylglucosaminylphosphatidylinositol deacetylase</fullName>
        <ecNumber evidence="2">3.5.1.89</ecNumber>
    </recommendedName>
</protein>
<dbReference type="RefSeq" id="XP_001611837.1">
    <property type="nucleotide sequence ID" value="XM_001611787.1"/>
</dbReference>
<reference evidence="4" key="2">
    <citation type="journal article" date="2020" name="Data Brief">
        <title>Transcriptome dataset of Babesia bovis life stages within vertebrate and invertebrate hosts.</title>
        <authorList>
            <person name="Ueti M.W."/>
            <person name="Johnson W.C."/>
            <person name="Kappmeyer L.S."/>
            <person name="Herndon D.R."/>
            <person name="Mousel M.R."/>
            <person name="Reif K.E."/>
            <person name="Taus N.S."/>
            <person name="Ifeonu O.O."/>
            <person name="Silva J.C."/>
            <person name="Suarez C.E."/>
            <person name="Brayton K.A."/>
        </authorList>
    </citation>
    <scope>NUCLEOTIDE SEQUENCE [LARGE SCALE GENOMIC DNA]</scope>
</reference>
<dbReference type="PANTHER" id="PTHR12993">
    <property type="entry name" value="N-ACETYLGLUCOSAMINYL-PHOSPHATIDYLINOSITOL DE-N-ACETYLASE-RELATED"/>
    <property type="match status" value="1"/>
</dbReference>
<dbReference type="GO" id="GO:0016020">
    <property type="term" value="C:membrane"/>
    <property type="evidence" value="ECO:0007669"/>
    <property type="project" value="GOC"/>
</dbReference>
<dbReference type="GO" id="GO:0006506">
    <property type="term" value="P:GPI anchor biosynthetic process"/>
    <property type="evidence" value="ECO:0007669"/>
    <property type="project" value="UniProtKB-UniPathway"/>
</dbReference>
<dbReference type="UniPathway" id="UPA00196"/>
<dbReference type="VEuPathDB" id="PiroplasmaDB:BBOV_III007080"/>
<dbReference type="AlphaFoldDB" id="A7ANY5"/>
<dbReference type="InterPro" id="IPR024078">
    <property type="entry name" value="LmbE-like_dom_sf"/>
</dbReference>
<dbReference type="GeneID" id="5480088"/>
<sequence length="253" mass="29425">MPDLMKRSYVILIAVILMQTFNQLSKSANRQFVDRLISQVGDGEDVTRIAFIIAHPDDESMFFTPLLEYIGSCPIIKNIHLDLLCLTRGDYMGQGDRRTKEMMEICRKYSMNCIIDNDPSVKDGPDDWNIEAVSHRVEDFIRSVNAKMVFTFDEHGVSGHPNHKSVHKAVKRMKSRYKDIRVWCLRSHGILVKYFPPYVIVKSFLNPPSISRFSPLDVGRNMAIHKSQQRWYTIMWVLFSSYSYTNTFDIMVE</sequence>
<name>A7ANY5_BABBO</name>
<reference evidence="3 4" key="1">
    <citation type="journal article" date="2007" name="PLoS Pathog.">
        <title>Genome sequence of Babesia bovis and comparative analysis of apicomplexan hemoprotozoa.</title>
        <authorList>
            <person name="Brayton K.A."/>
            <person name="Lau A.O.T."/>
            <person name="Herndon D.R."/>
            <person name="Hannick L."/>
            <person name="Kappmeyer L.S."/>
            <person name="Berens S.J."/>
            <person name="Bidwell S.L."/>
            <person name="Brown W.C."/>
            <person name="Crabtree J."/>
            <person name="Fadrosh D."/>
            <person name="Feldblum T."/>
            <person name="Forberger H.A."/>
            <person name="Haas B.J."/>
            <person name="Howell J.M."/>
            <person name="Khouri H."/>
            <person name="Koo H."/>
            <person name="Mann D.J."/>
            <person name="Norimine J."/>
            <person name="Paulsen I.T."/>
            <person name="Radune D."/>
            <person name="Ren Q."/>
            <person name="Smith R.K. Jr."/>
            <person name="Suarez C.E."/>
            <person name="White O."/>
            <person name="Wortman J.R."/>
            <person name="Knowles D.P. Jr."/>
            <person name="McElwain T.F."/>
            <person name="Nene V.M."/>
        </authorList>
    </citation>
    <scope>NUCLEOTIDE SEQUENCE [LARGE SCALE GENOMIC DNA]</scope>
    <source>
        <strain evidence="3">T2Bo</strain>
    </source>
</reference>
<dbReference type="InParanoid" id="A7ANY5"/>
<gene>
    <name evidence="3" type="ORF">BBOV_III007080</name>
</gene>
<dbReference type="OMA" id="YVLESVN"/>
<dbReference type="InterPro" id="IPR003737">
    <property type="entry name" value="GlcNAc_PI_deacetylase-related"/>
</dbReference>
<evidence type="ECO:0000313" key="4">
    <source>
        <dbReference type="Proteomes" id="UP000002173"/>
    </source>
</evidence>
<dbReference type="eggNOG" id="KOG3332">
    <property type="taxonomic scope" value="Eukaryota"/>
</dbReference>
<evidence type="ECO:0000256" key="2">
    <source>
        <dbReference type="ARBA" id="ARBA00012176"/>
    </source>
</evidence>
<organism evidence="3 4">
    <name type="scientific">Babesia bovis</name>
    <dbReference type="NCBI Taxonomy" id="5865"/>
    <lineage>
        <taxon>Eukaryota</taxon>
        <taxon>Sar</taxon>
        <taxon>Alveolata</taxon>
        <taxon>Apicomplexa</taxon>
        <taxon>Aconoidasida</taxon>
        <taxon>Piroplasmida</taxon>
        <taxon>Babesiidae</taxon>
        <taxon>Babesia</taxon>
    </lineage>
</organism>
<dbReference type="GO" id="GO:0000225">
    <property type="term" value="F:N-acetylglucosaminylphosphatidylinositol deacetylase activity"/>
    <property type="evidence" value="ECO:0007669"/>
    <property type="project" value="UniProtKB-EC"/>
</dbReference>
<comment type="caution">
    <text evidence="3">The sequence shown here is derived from an EMBL/GenBank/DDBJ whole genome shotgun (WGS) entry which is preliminary data.</text>
</comment>